<dbReference type="PANTHER" id="PTHR45679:SF5">
    <property type="entry name" value="ER DEGRADATION-ENHANCING ALPHA-MANNOSIDASE-LIKE PROTEIN 1"/>
    <property type="match status" value="1"/>
</dbReference>
<dbReference type="GO" id="GO:0044322">
    <property type="term" value="C:endoplasmic reticulum quality control compartment"/>
    <property type="evidence" value="ECO:0007669"/>
    <property type="project" value="GOC"/>
</dbReference>
<protein>
    <submittedName>
        <fullName evidence="4">Uncharacterized protein</fullName>
    </submittedName>
</protein>
<feature type="signal peptide" evidence="3">
    <location>
        <begin position="1"/>
        <end position="37"/>
    </location>
</feature>
<keyword evidence="1" id="KW-0325">Glycoprotein</keyword>
<dbReference type="PANTHER" id="PTHR45679">
    <property type="entry name" value="ER DEGRADATION-ENHANCING ALPHA-MANNOSIDASE-LIKE PROTEIN 2"/>
    <property type="match status" value="1"/>
</dbReference>
<evidence type="ECO:0000256" key="2">
    <source>
        <dbReference type="SAM" id="MobiDB-lite"/>
    </source>
</evidence>
<sequence>MRKSRPPPGRRIRSRHVSIGWLLAMLLLLLSILCGQSHPRMTKERKLELRDLVKKTWYHGFDNYITHAFPDDELRPLSCKGMGQDRENPNNHEINDVLGDFSMT</sequence>
<feature type="region of interest" description="Disordered" evidence="2">
    <location>
        <begin position="81"/>
        <end position="104"/>
    </location>
</feature>
<feature type="compositionally biased region" description="Basic and acidic residues" evidence="2">
    <location>
        <begin position="83"/>
        <end position="95"/>
    </location>
</feature>
<organism evidence="4 5">
    <name type="scientific">Puccinia coronata f. sp. avenae</name>
    <dbReference type="NCBI Taxonomy" id="200324"/>
    <lineage>
        <taxon>Eukaryota</taxon>
        <taxon>Fungi</taxon>
        <taxon>Dikarya</taxon>
        <taxon>Basidiomycota</taxon>
        <taxon>Pucciniomycotina</taxon>
        <taxon>Pucciniomycetes</taxon>
        <taxon>Pucciniales</taxon>
        <taxon>Pucciniaceae</taxon>
        <taxon>Puccinia</taxon>
    </lineage>
</organism>
<feature type="non-terminal residue" evidence="4">
    <location>
        <position position="104"/>
    </location>
</feature>
<dbReference type="GO" id="GO:0005509">
    <property type="term" value="F:calcium ion binding"/>
    <property type="evidence" value="ECO:0007669"/>
    <property type="project" value="InterPro"/>
</dbReference>
<dbReference type="GO" id="GO:0016020">
    <property type="term" value="C:membrane"/>
    <property type="evidence" value="ECO:0007669"/>
    <property type="project" value="InterPro"/>
</dbReference>
<dbReference type="GO" id="GO:1904380">
    <property type="term" value="P:endoplasmic reticulum mannose trimming"/>
    <property type="evidence" value="ECO:0007669"/>
    <property type="project" value="InterPro"/>
</dbReference>
<reference evidence="4 5" key="1">
    <citation type="submission" date="2017-11" db="EMBL/GenBank/DDBJ databases">
        <title>De novo assembly and phasing of dikaryotic genomes from two isolates of Puccinia coronata f. sp. avenae, the causal agent of oat crown rust.</title>
        <authorList>
            <person name="Miller M.E."/>
            <person name="Zhang Y."/>
            <person name="Omidvar V."/>
            <person name="Sperschneider J."/>
            <person name="Schwessinger B."/>
            <person name="Raley C."/>
            <person name="Palmer J.M."/>
            <person name="Garnica D."/>
            <person name="Upadhyaya N."/>
            <person name="Rathjen J."/>
            <person name="Taylor J.M."/>
            <person name="Park R.F."/>
            <person name="Dodds P.N."/>
            <person name="Hirsch C.D."/>
            <person name="Kianian S.F."/>
            <person name="Figueroa M."/>
        </authorList>
    </citation>
    <scope>NUCLEOTIDE SEQUENCE [LARGE SCALE GENOMIC DNA]</scope>
    <source>
        <strain evidence="4">12SD80</strain>
    </source>
</reference>
<dbReference type="InterPro" id="IPR012341">
    <property type="entry name" value="6hp_glycosidase-like_sf"/>
</dbReference>
<dbReference type="GO" id="GO:0005975">
    <property type="term" value="P:carbohydrate metabolic process"/>
    <property type="evidence" value="ECO:0007669"/>
    <property type="project" value="InterPro"/>
</dbReference>
<comment type="caution">
    <text evidence="4">The sequence shown here is derived from an EMBL/GenBank/DDBJ whole genome shotgun (WGS) entry which is preliminary data.</text>
</comment>
<gene>
    <name evidence="4" type="ORF">PCASD_20216</name>
</gene>
<evidence type="ECO:0000313" key="5">
    <source>
        <dbReference type="Proteomes" id="UP000235392"/>
    </source>
</evidence>
<dbReference type="Proteomes" id="UP000235392">
    <property type="component" value="Unassembled WGS sequence"/>
</dbReference>
<evidence type="ECO:0000256" key="1">
    <source>
        <dbReference type="ARBA" id="ARBA00023180"/>
    </source>
</evidence>
<dbReference type="AlphaFoldDB" id="A0A2N5TVY1"/>
<dbReference type="InterPro" id="IPR036026">
    <property type="entry name" value="Seven-hairpin_glycosidases"/>
</dbReference>
<keyword evidence="3" id="KW-0732">Signal</keyword>
<accession>A0A2N5TVY1</accession>
<dbReference type="EMBL" id="PGCI01000323">
    <property type="protein sequence ID" value="PLW29656.1"/>
    <property type="molecule type" value="Genomic_DNA"/>
</dbReference>
<proteinExistence type="predicted"/>
<dbReference type="SUPFAM" id="SSF48225">
    <property type="entry name" value="Seven-hairpin glycosidases"/>
    <property type="match status" value="1"/>
</dbReference>
<dbReference type="InterPro" id="IPR044674">
    <property type="entry name" value="EDEM1/2/3"/>
</dbReference>
<evidence type="ECO:0000256" key="3">
    <source>
        <dbReference type="SAM" id="SignalP"/>
    </source>
</evidence>
<dbReference type="GO" id="GO:0004571">
    <property type="term" value="F:mannosyl-oligosaccharide 1,2-alpha-mannosidase activity"/>
    <property type="evidence" value="ECO:0007669"/>
    <property type="project" value="InterPro"/>
</dbReference>
<name>A0A2N5TVY1_9BASI</name>
<evidence type="ECO:0000313" key="4">
    <source>
        <dbReference type="EMBL" id="PLW29656.1"/>
    </source>
</evidence>
<dbReference type="Gene3D" id="1.50.10.10">
    <property type="match status" value="1"/>
</dbReference>
<feature type="chain" id="PRO_5014788612" evidence="3">
    <location>
        <begin position="38"/>
        <end position="104"/>
    </location>
</feature>